<gene>
    <name evidence="2" type="ORF">A2973_01955</name>
</gene>
<feature type="region of interest" description="Disordered" evidence="1">
    <location>
        <begin position="83"/>
        <end position="110"/>
    </location>
</feature>
<evidence type="ECO:0000256" key="1">
    <source>
        <dbReference type="SAM" id="MobiDB-lite"/>
    </source>
</evidence>
<protein>
    <submittedName>
        <fullName evidence="2">Uncharacterized protein</fullName>
    </submittedName>
</protein>
<comment type="caution">
    <text evidence="2">The sequence shown here is derived from an EMBL/GenBank/DDBJ whole genome shotgun (WGS) entry which is preliminary data.</text>
</comment>
<dbReference type="EMBL" id="MFJZ01000054">
    <property type="protein sequence ID" value="OGG29239.1"/>
    <property type="molecule type" value="Genomic_DNA"/>
</dbReference>
<proteinExistence type="predicted"/>
<sequence>MGNPEGGKDGATSGADLLREYIGSLAPGTTLDPDDLAGQFALTPDYVRDLLYRLKNSFVCQPEPGQFARMALELPVAPPGEVRRSLMFGDPNPDSSGKARHSKRHKSPSS</sequence>
<dbReference type="AlphaFoldDB" id="A0A1F6AX35"/>
<feature type="compositionally biased region" description="Basic residues" evidence="1">
    <location>
        <begin position="98"/>
        <end position="110"/>
    </location>
</feature>
<accession>A0A1F6AX35</accession>
<name>A0A1F6AX35_9BACT</name>
<evidence type="ECO:0000313" key="3">
    <source>
        <dbReference type="Proteomes" id="UP000176409"/>
    </source>
</evidence>
<reference evidence="2 3" key="1">
    <citation type="journal article" date="2016" name="Nat. Commun.">
        <title>Thousands of microbial genomes shed light on interconnected biogeochemical processes in an aquifer system.</title>
        <authorList>
            <person name="Anantharaman K."/>
            <person name="Brown C.T."/>
            <person name="Hug L.A."/>
            <person name="Sharon I."/>
            <person name="Castelle C.J."/>
            <person name="Probst A.J."/>
            <person name="Thomas B.C."/>
            <person name="Singh A."/>
            <person name="Wilkins M.J."/>
            <person name="Karaoz U."/>
            <person name="Brodie E.L."/>
            <person name="Williams K.H."/>
            <person name="Hubbard S.S."/>
            <person name="Banfield J.F."/>
        </authorList>
    </citation>
    <scope>NUCLEOTIDE SEQUENCE [LARGE SCALE GENOMIC DNA]</scope>
</reference>
<organism evidence="2 3">
    <name type="scientific">Candidatus Gottesmanbacteria bacterium RIFCSPLOWO2_01_FULL_49_10</name>
    <dbReference type="NCBI Taxonomy" id="1798396"/>
    <lineage>
        <taxon>Bacteria</taxon>
        <taxon>Candidatus Gottesmaniibacteriota</taxon>
    </lineage>
</organism>
<dbReference type="Proteomes" id="UP000176409">
    <property type="component" value="Unassembled WGS sequence"/>
</dbReference>
<dbReference type="STRING" id="1798396.A2973_01955"/>
<evidence type="ECO:0000313" key="2">
    <source>
        <dbReference type="EMBL" id="OGG29239.1"/>
    </source>
</evidence>